<dbReference type="Pfam" id="PF19807">
    <property type="entry name" value="DUF6290"/>
    <property type="match status" value="1"/>
</dbReference>
<proteinExistence type="predicted"/>
<dbReference type="NCBIfam" id="NF046040">
    <property type="entry name" value="RelB_antitoxin"/>
    <property type="match status" value="1"/>
</dbReference>
<protein>
    <recommendedName>
        <fullName evidence="3">CopG family transcriptional regulator</fullName>
    </recommendedName>
</protein>
<comment type="caution">
    <text evidence="1">The sequence shown here is derived from an EMBL/GenBank/DDBJ whole genome shotgun (WGS) entry which is preliminary data.</text>
</comment>
<reference evidence="1 2" key="1">
    <citation type="submission" date="2017-05" db="EMBL/GenBank/DDBJ databases">
        <title>Vagococcus spp. assemblies.</title>
        <authorList>
            <person name="Gulvik C.A."/>
        </authorList>
    </citation>
    <scope>NUCLEOTIDE SEQUENCE [LARGE SCALE GENOMIC DNA]</scope>
    <source>
        <strain evidence="1 2">SS1994</strain>
    </source>
</reference>
<evidence type="ECO:0000313" key="2">
    <source>
        <dbReference type="Proteomes" id="UP000288490"/>
    </source>
</evidence>
<evidence type="ECO:0000313" key="1">
    <source>
        <dbReference type="EMBL" id="RST95966.1"/>
    </source>
</evidence>
<name>A0A429ZQK2_9ENTE</name>
<dbReference type="EMBL" id="NGJT01000002">
    <property type="protein sequence ID" value="RST95966.1"/>
    <property type="molecule type" value="Genomic_DNA"/>
</dbReference>
<dbReference type="Proteomes" id="UP000288490">
    <property type="component" value="Unassembled WGS sequence"/>
</dbReference>
<dbReference type="InterPro" id="IPR046257">
    <property type="entry name" value="DUF6290"/>
</dbReference>
<dbReference type="RefSeq" id="WP_125956160.1">
    <property type="nucleotide sequence ID" value="NZ_JAQEJV010000002.1"/>
</dbReference>
<keyword evidence="2" id="KW-1185">Reference proteome</keyword>
<organism evidence="1 2">
    <name type="scientific">Vagococcus bubulae</name>
    <dbReference type="NCBI Taxonomy" id="1977868"/>
    <lineage>
        <taxon>Bacteria</taxon>
        <taxon>Bacillati</taxon>
        <taxon>Bacillota</taxon>
        <taxon>Bacilli</taxon>
        <taxon>Lactobacillales</taxon>
        <taxon>Enterococcaceae</taxon>
        <taxon>Vagococcus</taxon>
    </lineage>
</organism>
<dbReference type="OrthoDB" id="1691100at2"/>
<dbReference type="AlphaFoldDB" id="A0A429ZQK2"/>
<evidence type="ECO:0008006" key="3">
    <source>
        <dbReference type="Google" id="ProtNLM"/>
    </source>
</evidence>
<sequence>MSGFFINVSKEEAQLIRSYSIRHDISIEDLFKESVLEKIEDELDFQMYNKAMEEYRNHSVSYTFDEVKKELGFD</sequence>
<accession>A0A429ZQK2</accession>
<gene>
    <name evidence="1" type="ORF">CBF36_02015</name>
</gene>